<keyword evidence="1" id="KW-0862">Zinc</keyword>
<protein>
    <recommendedName>
        <fullName evidence="2">CCHC-type domain-containing protein</fullName>
    </recommendedName>
</protein>
<accession>A0A8W8HWC7</accession>
<evidence type="ECO:0000313" key="3">
    <source>
        <dbReference type="EnsemblMetazoa" id="G11373.1:cds"/>
    </source>
</evidence>
<dbReference type="InterPro" id="IPR021109">
    <property type="entry name" value="Peptidase_aspartic_dom_sf"/>
</dbReference>
<dbReference type="AlphaFoldDB" id="A0A8W8HWC7"/>
<keyword evidence="1" id="KW-0479">Metal-binding</keyword>
<dbReference type="GO" id="GO:0003676">
    <property type="term" value="F:nucleic acid binding"/>
    <property type="evidence" value="ECO:0007669"/>
    <property type="project" value="InterPro"/>
</dbReference>
<dbReference type="GO" id="GO:0008270">
    <property type="term" value="F:zinc ion binding"/>
    <property type="evidence" value="ECO:0007669"/>
    <property type="project" value="UniProtKB-KW"/>
</dbReference>
<name>A0A8W8HWC7_MAGGI</name>
<dbReference type="Pfam" id="PF13650">
    <property type="entry name" value="Asp_protease_2"/>
    <property type="match status" value="1"/>
</dbReference>
<dbReference type="InterPro" id="IPR001878">
    <property type="entry name" value="Znf_CCHC"/>
</dbReference>
<dbReference type="PANTHER" id="PTHR37984">
    <property type="entry name" value="PROTEIN CBG26694"/>
    <property type="match status" value="1"/>
</dbReference>
<dbReference type="SMART" id="SM00343">
    <property type="entry name" value="ZnF_C2HC"/>
    <property type="match status" value="1"/>
</dbReference>
<dbReference type="EnsemblMetazoa" id="G11373.1">
    <property type="protein sequence ID" value="G11373.1:cds"/>
    <property type="gene ID" value="G11373"/>
</dbReference>
<keyword evidence="1" id="KW-0863">Zinc-finger</keyword>
<dbReference type="Gene3D" id="2.40.70.10">
    <property type="entry name" value="Acid Proteases"/>
    <property type="match status" value="1"/>
</dbReference>
<organism evidence="3 4">
    <name type="scientific">Magallana gigas</name>
    <name type="common">Pacific oyster</name>
    <name type="synonym">Crassostrea gigas</name>
    <dbReference type="NCBI Taxonomy" id="29159"/>
    <lineage>
        <taxon>Eukaryota</taxon>
        <taxon>Metazoa</taxon>
        <taxon>Spiralia</taxon>
        <taxon>Lophotrochozoa</taxon>
        <taxon>Mollusca</taxon>
        <taxon>Bivalvia</taxon>
        <taxon>Autobranchia</taxon>
        <taxon>Pteriomorphia</taxon>
        <taxon>Ostreida</taxon>
        <taxon>Ostreoidea</taxon>
        <taxon>Ostreidae</taxon>
        <taxon>Magallana</taxon>
    </lineage>
</organism>
<dbReference type="CDD" id="cd05481">
    <property type="entry name" value="retropepsin_like_LTR_1"/>
    <property type="match status" value="1"/>
</dbReference>
<evidence type="ECO:0000313" key="4">
    <source>
        <dbReference type="Proteomes" id="UP000005408"/>
    </source>
</evidence>
<evidence type="ECO:0000259" key="2">
    <source>
        <dbReference type="PROSITE" id="PS50158"/>
    </source>
</evidence>
<sequence length="406" mass="45763">MVNILGISDSTDPEYSYMYGIKNEILQFRSIIKESKMVDSDSTEGLCGEKLAAEFCNFHEKALDIACLHEQSTSQARQISGEDTSIHVIHNKPQSTQPKSAQQSTGYPRKAFHIHKRQPKPKWHHGKPQQTNECSRCRYEHGTSMCPAKGNRCHKCGQPDHFARKCRTKAKRVNAVETCSSESESDELFLGYICADINTVETEWSENIEINDRTVRFQLDTGAKCNVLPLTTFKELGLNCDQLSLSKTNLKSYSGLRVKPVGNIIVQCKYQDHVSDNTFEVVDSPSEPILGSASCSAMGLVKRTYKLDHAETTNIPKAIQSEYSDVFKSGKRYRRNRRHIKPTSATFSDKPEVDDTVIPLSSEKKPIHHAGRILSNLGFRNHHRKLNRPIFQNEFPVPLVPDLGGV</sequence>
<proteinExistence type="predicted"/>
<dbReference type="Proteomes" id="UP000005408">
    <property type="component" value="Unassembled WGS sequence"/>
</dbReference>
<keyword evidence="4" id="KW-1185">Reference proteome</keyword>
<dbReference type="Pfam" id="PF00098">
    <property type="entry name" value="zf-CCHC"/>
    <property type="match status" value="1"/>
</dbReference>
<evidence type="ECO:0000256" key="1">
    <source>
        <dbReference type="PROSITE-ProRule" id="PRU00047"/>
    </source>
</evidence>
<dbReference type="PROSITE" id="PS50158">
    <property type="entry name" value="ZF_CCHC"/>
    <property type="match status" value="1"/>
</dbReference>
<dbReference type="PANTHER" id="PTHR37984:SF8">
    <property type="entry name" value="CCHC-TYPE DOMAIN-CONTAINING PROTEIN"/>
    <property type="match status" value="1"/>
</dbReference>
<dbReference type="Gene3D" id="4.10.60.10">
    <property type="entry name" value="Zinc finger, CCHC-type"/>
    <property type="match status" value="1"/>
</dbReference>
<dbReference type="SUPFAM" id="SSF50630">
    <property type="entry name" value="Acid proteases"/>
    <property type="match status" value="1"/>
</dbReference>
<feature type="domain" description="CCHC-type" evidence="2">
    <location>
        <begin position="152"/>
        <end position="167"/>
    </location>
</feature>
<dbReference type="InterPro" id="IPR050951">
    <property type="entry name" value="Retrovirus_Pol_polyprotein"/>
</dbReference>
<reference evidence="3" key="1">
    <citation type="submission" date="2022-08" db="UniProtKB">
        <authorList>
            <consortium name="EnsemblMetazoa"/>
        </authorList>
    </citation>
    <scope>IDENTIFICATION</scope>
    <source>
        <strain evidence="3">05x7-T-G4-1.051#20</strain>
    </source>
</reference>